<dbReference type="EMBL" id="CP122979">
    <property type="protein sequence ID" value="WGI36453.1"/>
    <property type="molecule type" value="Genomic_DNA"/>
</dbReference>
<evidence type="ECO:0000256" key="1">
    <source>
        <dbReference type="ARBA" id="ARBA00001946"/>
    </source>
</evidence>
<keyword evidence="2" id="KW-0378">Hydrolase</keyword>
<proteinExistence type="predicted"/>
<dbReference type="InterPro" id="IPR036412">
    <property type="entry name" value="HAD-like_sf"/>
</dbReference>
<reference evidence="2" key="1">
    <citation type="submission" date="2023-04" db="EMBL/GenBank/DDBJ databases">
        <title>Completed genome of Mycoplasma lagogenitalium type strain 12MS.</title>
        <authorList>
            <person name="Spergser J."/>
        </authorList>
    </citation>
    <scope>NUCLEOTIDE SEQUENCE</scope>
    <source>
        <strain evidence="2">12MS</strain>
    </source>
</reference>
<dbReference type="InterPro" id="IPR006379">
    <property type="entry name" value="HAD-SF_hydro_IIB"/>
</dbReference>
<dbReference type="Proteomes" id="UP001179842">
    <property type="component" value="Chromosome"/>
</dbReference>
<gene>
    <name evidence="2" type="ORF">QEG99_03235</name>
</gene>
<dbReference type="GO" id="GO:0016787">
    <property type="term" value="F:hydrolase activity"/>
    <property type="evidence" value="ECO:0007669"/>
    <property type="project" value="UniProtKB-KW"/>
</dbReference>
<organism evidence="2 3">
    <name type="scientific">Mesomycoplasma lagogenitalium</name>
    <dbReference type="NCBI Taxonomy" id="171286"/>
    <lineage>
        <taxon>Bacteria</taxon>
        <taxon>Bacillati</taxon>
        <taxon>Mycoplasmatota</taxon>
        <taxon>Mycoplasmoidales</taxon>
        <taxon>Metamycoplasmataceae</taxon>
        <taxon>Mesomycoplasma</taxon>
    </lineage>
</organism>
<sequence length="262" mass="29515">MIPKILFIDLDGTLLDKGFGVWAKMSNVNRKQVLEFSKTGIVVISTGRVFNSEVRKISRSVNAKYTICQNGSIILDENFNELSNLAINQDLVTTVTDIIKDYKLTFSGNPGNYLYGRGFWNKIFCLFSHFKPKKYLNFKTRELNKILVIGHSKRKIKKLSNFLQEKLNDQINIKIVGKNYAIEITRKDCSKGIAACKIAKYLNIDLSETVHIGDSMNDSSTKGIVGKLIAMKSGSKRLKKMADEIGPRKHNAGVAKIIKSFK</sequence>
<dbReference type="Gene3D" id="3.30.1240.10">
    <property type="match status" value="1"/>
</dbReference>
<comment type="cofactor">
    <cofactor evidence="1">
        <name>Mg(2+)</name>
        <dbReference type="ChEBI" id="CHEBI:18420"/>
    </cofactor>
</comment>
<dbReference type="Gene3D" id="3.40.50.1000">
    <property type="entry name" value="HAD superfamily/HAD-like"/>
    <property type="match status" value="1"/>
</dbReference>
<accession>A0ABY8LVZ4</accession>
<evidence type="ECO:0000313" key="2">
    <source>
        <dbReference type="EMBL" id="WGI36453.1"/>
    </source>
</evidence>
<protein>
    <submittedName>
        <fullName evidence="2">HAD-IIB family hydrolase</fullName>
    </submittedName>
</protein>
<dbReference type="InterPro" id="IPR023214">
    <property type="entry name" value="HAD_sf"/>
</dbReference>
<dbReference type="PANTHER" id="PTHR10000">
    <property type="entry name" value="PHOSPHOSERINE PHOSPHATASE"/>
    <property type="match status" value="1"/>
</dbReference>
<dbReference type="PANTHER" id="PTHR10000:SF8">
    <property type="entry name" value="HAD SUPERFAMILY HYDROLASE-LIKE, TYPE 3"/>
    <property type="match status" value="1"/>
</dbReference>
<name>A0ABY8LVZ4_9BACT</name>
<keyword evidence="3" id="KW-1185">Reference proteome</keyword>
<dbReference type="Pfam" id="PF08282">
    <property type="entry name" value="Hydrolase_3"/>
    <property type="match status" value="1"/>
</dbReference>
<dbReference type="NCBIfam" id="TIGR01484">
    <property type="entry name" value="HAD-SF-IIB"/>
    <property type="match status" value="1"/>
</dbReference>
<dbReference type="RefSeq" id="WP_280101754.1">
    <property type="nucleotide sequence ID" value="NZ_CP122979.1"/>
</dbReference>
<evidence type="ECO:0000313" key="3">
    <source>
        <dbReference type="Proteomes" id="UP001179842"/>
    </source>
</evidence>
<dbReference type="SUPFAM" id="SSF56784">
    <property type="entry name" value="HAD-like"/>
    <property type="match status" value="1"/>
</dbReference>